<dbReference type="InterPro" id="IPR054189">
    <property type="entry name" value="DUF6894"/>
</dbReference>
<dbReference type="RefSeq" id="WP_147754785.1">
    <property type="nucleotide sequence ID" value="NZ_BPQG01000016.1"/>
</dbReference>
<dbReference type="Pfam" id="PF21834">
    <property type="entry name" value="DUF6894"/>
    <property type="match status" value="1"/>
</dbReference>
<accession>A0ABQ4QED5</accession>
<keyword evidence="3" id="KW-1185">Reference proteome</keyword>
<evidence type="ECO:0000313" key="2">
    <source>
        <dbReference type="EMBL" id="GJD43466.1"/>
    </source>
</evidence>
<evidence type="ECO:0000313" key="3">
    <source>
        <dbReference type="Proteomes" id="UP001055117"/>
    </source>
</evidence>
<dbReference type="Proteomes" id="UP001055117">
    <property type="component" value="Unassembled WGS sequence"/>
</dbReference>
<feature type="domain" description="DUF6894" evidence="1">
    <location>
        <begin position="5"/>
        <end position="70"/>
    </location>
</feature>
<proteinExistence type="predicted"/>
<evidence type="ECO:0000259" key="1">
    <source>
        <dbReference type="Pfam" id="PF21834"/>
    </source>
</evidence>
<organism evidence="2 3">
    <name type="scientific">Methylobacterium cerastii</name>
    <dbReference type="NCBI Taxonomy" id="932741"/>
    <lineage>
        <taxon>Bacteria</taxon>
        <taxon>Pseudomonadati</taxon>
        <taxon>Pseudomonadota</taxon>
        <taxon>Alphaproteobacteria</taxon>
        <taxon>Hyphomicrobiales</taxon>
        <taxon>Methylobacteriaceae</taxon>
        <taxon>Methylobacterium</taxon>
    </lineage>
</organism>
<sequence length="173" mass="18663">MIHAYFNIRLDDAFLPERTGQLVQDAEEARAVARTIIRRLVVQHGGEPRLLNAVMAVTDADGASILDLSFFEALYVPVAAPERAGAGRPRSGLRGQMADGVAGRMAGRVAATFGGRAAAAFAGLAARMRMLPAHPRLADALPRLRAHLAAASDLLSFRRDPRQRFTLQIEPGR</sequence>
<comment type="caution">
    <text evidence="2">The sequence shown here is derived from an EMBL/GenBank/DDBJ whole genome shotgun (WGS) entry which is preliminary data.</text>
</comment>
<name>A0ABQ4QED5_9HYPH</name>
<gene>
    <name evidence="2" type="ORF">AFCDBAGC_1318</name>
</gene>
<protein>
    <recommendedName>
        <fullName evidence="1">DUF6894 domain-containing protein</fullName>
    </recommendedName>
</protein>
<dbReference type="EMBL" id="BPQG01000016">
    <property type="protein sequence ID" value="GJD43466.1"/>
    <property type="molecule type" value="Genomic_DNA"/>
</dbReference>
<reference evidence="2 3" key="1">
    <citation type="journal article" date="2021" name="Front. Microbiol.">
        <title>Comprehensive Comparative Genomics and Phenotyping of Methylobacterium Species.</title>
        <authorList>
            <person name="Alessa O."/>
            <person name="Ogura Y."/>
            <person name="Fujitani Y."/>
            <person name="Takami H."/>
            <person name="Hayashi T."/>
            <person name="Sahin N."/>
            <person name="Tani A."/>
        </authorList>
    </citation>
    <scope>NUCLEOTIDE SEQUENCE [LARGE SCALE GENOMIC DNA]</scope>
    <source>
        <strain evidence="2 3">DSM 23679</strain>
    </source>
</reference>